<keyword evidence="2" id="KW-1185">Reference proteome</keyword>
<evidence type="ECO:0000313" key="1">
    <source>
        <dbReference type="EMBL" id="MBV4358201.1"/>
    </source>
</evidence>
<comment type="caution">
    <text evidence="1">The sequence shown here is derived from an EMBL/GenBank/DDBJ whole genome shotgun (WGS) entry which is preliminary data.</text>
</comment>
<dbReference type="EMBL" id="JAHSPG010000011">
    <property type="protein sequence ID" value="MBV4358201.1"/>
    <property type="molecule type" value="Genomic_DNA"/>
</dbReference>
<gene>
    <name evidence="1" type="ORF">KTO63_13635</name>
</gene>
<reference evidence="1" key="1">
    <citation type="submission" date="2021-06" db="EMBL/GenBank/DDBJ databases">
        <authorList>
            <person name="Huq M.A."/>
        </authorList>
    </citation>
    <scope>NUCLEOTIDE SEQUENCE</scope>
    <source>
        <strain evidence="1">MAH-26</strain>
    </source>
</reference>
<sequence length="80" mass="9489">MINYYYLAMYAVTDNGNTIEDASFFIQSPQFMDRQQIKDLIREKENYTTENIMLSNLVEIGEEMFKELAENKDDLCFKIV</sequence>
<protein>
    <submittedName>
        <fullName evidence="1">Uncharacterized protein</fullName>
    </submittedName>
</protein>
<evidence type="ECO:0000313" key="2">
    <source>
        <dbReference type="Proteomes" id="UP000812270"/>
    </source>
</evidence>
<dbReference type="AlphaFoldDB" id="A0A9E2W8A3"/>
<organism evidence="1 2">
    <name type="scientific">Pinibacter aurantiacus</name>
    <dbReference type="NCBI Taxonomy" id="2851599"/>
    <lineage>
        <taxon>Bacteria</taxon>
        <taxon>Pseudomonadati</taxon>
        <taxon>Bacteroidota</taxon>
        <taxon>Chitinophagia</taxon>
        <taxon>Chitinophagales</taxon>
        <taxon>Chitinophagaceae</taxon>
        <taxon>Pinibacter</taxon>
    </lineage>
</organism>
<accession>A0A9E2W8A3</accession>
<dbReference type="RefSeq" id="WP_217791883.1">
    <property type="nucleotide sequence ID" value="NZ_JAHSPG010000011.1"/>
</dbReference>
<proteinExistence type="predicted"/>
<dbReference type="Proteomes" id="UP000812270">
    <property type="component" value="Unassembled WGS sequence"/>
</dbReference>
<name>A0A9E2W8A3_9BACT</name>